<protein>
    <submittedName>
        <fullName evidence="1">Uncharacterized protein</fullName>
    </submittedName>
</protein>
<keyword evidence="2" id="KW-1185">Reference proteome</keyword>
<comment type="caution">
    <text evidence="1">The sequence shown here is derived from an EMBL/GenBank/DDBJ whole genome shotgun (WGS) entry which is preliminary data.</text>
</comment>
<name>A0A9P5XCF3_9AGAR</name>
<dbReference type="Proteomes" id="UP000807342">
    <property type="component" value="Unassembled WGS sequence"/>
</dbReference>
<organism evidence="1 2">
    <name type="scientific">Macrolepiota fuliginosa MF-IS2</name>
    <dbReference type="NCBI Taxonomy" id="1400762"/>
    <lineage>
        <taxon>Eukaryota</taxon>
        <taxon>Fungi</taxon>
        <taxon>Dikarya</taxon>
        <taxon>Basidiomycota</taxon>
        <taxon>Agaricomycotina</taxon>
        <taxon>Agaricomycetes</taxon>
        <taxon>Agaricomycetidae</taxon>
        <taxon>Agaricales</taxon>
        <taxon>Agaricineae</taxon>
        <taxon>Agaricaceae</taxon>
        <taxon>Macrolepiota</taxon>
    </lineage>
</organism>
<dbReference type="EMBL" id="MU151149">
    <property type="protein sequence ID" value="KAF9448817.1"/>
    <property type="molecule type" value="Genomic_DNA"/>
</dbReference>
<accession>A0A9P5XCF3</accession>
<evidence type="ECO:0000313" key="1">
    <source>
        <dbReference type="EMBL" id="KAF9448817.1"/>
    </source>
</evidence>
<sequence length="347" mass="39776">MVVALPVSNDILTRNNKLKARHPRTVHDTPTITTVRSNSVQEPPHDLLIREGCWVFNIDLEYRVFPRPVVSPVASDMPEYDGRIWGAASEYVNGARSGRRVHFVDSVATALRIITPWGEVLIVDPRAGNTHVTVGDVQRAVIGWMHRIEQSQVQGARFTQRSMAWTREMEQEWRSIFGCGEDYSSLKDDETMDILYFLYTRNVVGSRGPSRDSRRHLKYGFGAERRGEPAQPVYARYDMAILCDGYSSTEVDPFVRLKILRRQDYNPFSFYLSTEMVLVLTCDATCPGVPHLISNESSTMTNNTRHLNINIEGRWRILPTGLHLWTLSSWTSFVEDRTRGGLRYHRD</sequence>
<proteinExistence type="predicted"/>
<evidence type="ECO:0000313" key="2">
    <source>
        <dbReference type="Proteomes" id="UP000807342"/>
    </source>
</evidence>
<dbReference type="AlphaFoldDB" id="A0A9P5XCF3"/>
<dbReference type="OrthoDB" id="3102850at2759"/>
<reference evidence="1" key="1">
    <citation type="submission" date="2020-11" db="EMBL/GenBank/DDBJ databases">
        <authorList>
            <consortium name="DOE Joint Genome Institute"/>
            <person name="Ahrendt S."/>
            <person name="Riley R."/>
            <person name="Andreopoulos W."/>
            <person name="Labutti K."/>
            <person name="Pangilinan J."/>
            <person name="Ruiz-Duenas F.J."/>
            <person name="Barrasa J.M."/>
            <person name="Sanchez-Garcia M."/>
            <person name="Camarero S."/>
            <person name="Miyauchi S."/>
            <person name="Serrano A."/>
            <person name="Linde D."/>
            <person name="Babiker R."/>
            <person name="Drula E."/>
            <person name="Ayuso-Fernandez I."/>
            <person name="Pacheco R."/>
            <person name="Padilla G."/>
            <person name="Ferreira P."/>
            <person name="Barriuso J."/>
            <person name="Kellner H."/>
            <person name="Castanera R."/>
            <person name="Alfaro M."/>
            <person name="Ramirez L."/>
            <person name="Pisabarro A.G."/>
            <person name="Kuo A."/>
            <person name="Tritt A."/>
            <person name="Lipzen A."/>
            <person name="He G."/>
            <person name="Yan M."/>
            <person name="Ng V."/>
            <person name="Cullen D."/>
            <person name="Martin F."/>
            <person name="Rosso M.-N."/>
            <person name="Henrissat B."/>
            <person name="Hibbett D."/>
            <person name="Martinez A.T."/>
            <person name="Grigoriev I.V."/>
        </authorList>
    </citation>
    <scope>NUCLEOTIDE SEQUENCE</scope>
    <source>
        <strain evidence="1">MF-IS2</strain>
    </source>
</reference>
<gene>
    <name evidence="1" type="ORF">P691DRAFT_791980</name>
</gene>